<dbReference type="HOGENOM" id="CLU_049610_0_0_1"/>
<sequence>MSTMLKSAYLAILESSPNQLGAVLAANTPSTTGRCAWEALDITTATIYYDGITTYVMPRFDDLPLDTIREIIGHQVLTKADLCNLRRVSKNFGGLINPTLFATLSLDSKDITRDTPDFLKCQEIITALADSSTTIFAHTRQLKFDASRIYSTKETEIEGISRVQRLVVERIHDAVSSLQSLQLMNFYVSVYYPERLTTNIISALGTLASFEGFDNLTLNENPPSSSFSLQFLSNLTIFRMSWEGRADVVVSDIASLLARCPQLSELYLSNNSSSLQELFAKVMETEGTWKLKELQLHGVDVSPDAMRAQARLFKHLTCLEIRNNSSLTAATDFGTICDILQQEQGVLLKSVSTDYPEDPLLLSYLCSHSGLTKLCFDSGKKLQPPDAADSGIYMEILERHLETLEHLQLHAGPLWTNIVTEMGLLKCQRLRTLRVDMTLSWEQLLTKKKAILVGISLSLLNIRTD</sequence>
<evidence type="ECO:0000313" key="1">
    <source>
        <dbReference type="EMBL" id="EKM77456.1"/>
    </source>
</evidence>
<reference evidence="2" key="1">
    <citation type="journal article" date="2012" name="Proc. Natl. Acad. Sci. U.S.A.">
        <title>Genome sequence of the button mushroom Agaricus bisporus reveals mechanisms governing adaptation to a humic-rich ecological niche.</title>
        <authorList>
            <person name="Morin E."/>
            <person name="Kohler A."/>
            <person name="Baker A.R."/>
            <person name="Foulongne-Oriol M."/>
            <person name="Lombard V."/>
            <person name="Nagy L.G."/>
            <person name="Ohm R.A."/>
            <person name="Patyshakuliyeva A."/>
            <person name="Brun A."/>
            <person name="Aerts A.L."/>
            <person name="Bailey A.M."/>
            <person name="Billette C."/>
            <person name="Coutinho P.M."/>
            <person name="Deakin G."/>
            <person name="Doddapaneni H."/>
            <person name="Floudas D."/>
            <person name="Grimwood J."/>
            <person name="Hilden K."/>
            <person name="Kuees U."/>
            <person name="LaButti K.M."/>
            <person name="Lapidus A."/>
            <person name="Lindquist E.A."/>
            <person name="Lucas S.M."/>
            <person name="Murat C."/>
            <person name="Riley R.W."/>
            <person name="Salamov A.A."/>
            <person name="Schmutz J."/>
            <person name="Subramanian V."/>
            <person name="Woesten H.A.B."/>
            <person name="Xu J."/>
            <person name="Eastwood D.C."/>
            <person name="Foster G.D."/>
            <person name="Sonnenberg A.S."/>
            <person name="Cullen D."/>
            <person name="de Vries R.P."/>
            <person name="Lundell T."/>
            <person name="Hibbett D.S."/>
            <person name="Henrissat B."/>
            <person name="Burton K.S."/>
            <person name="Kerrigan R.W."/>
            <person name="Challen M.P."/>
            <person name="Grigoriev I.V."/>
            <person name="Martin F."/>
        </authorList>
    </citation>
    <scope>NUCLEOTIDE SEQUENCE [LARGE SCALE GENOMIC DNA]</scope>
    <source>
        <strain evidence="2">JB137-S8 / ATCC MYA-4627 / FGSC 10392</strain>
    </source>
</reference>
<dbReference type="KEGG" id="abp:AGABI1DRAFT130158"/>
<organism evidence="1 2">
    <name type="scientific">Agaricus bisporus var. burnettii (strain JB137-S8 / ATCC MYA-4627 / FGSC 10392)</name>
    <name type="common">White button mushroom</name>
    <dbReference type="NCBI Taxonomy" id="597362"/>
    <lineage>
        <taxon>Eukaryota</taxon>
        <taxon>Fungi</taxon>
        <taxon>Dikarya</taxon>
        <taxon>Basidiomycota</taxon>
        <taxon>Agaricomycotina</taxon>
        <taxon>Agaricomycetes</taxon>
        <taxon>Agaricomycetidae</taxon>
        <taxon>Agaricales</taxon>
        <taxon>Agaricineae</taxon>
        <taxon>Agaricaceae</taxon>
        <taxon>Agaricus</taxon>
    </lineage>
</organism>
<evidence type="ECO:0008006" key="3">
    <source>
        <dbReference type="Google" id="ProtNLM"/>
    </source>
</evidence>
<dbReference type="InterPro" id="IPR032675">
    <property type="entry name" value="LRR_dom_sf"/>
</dbReference>
<dbReference type="GeneID" id="18827163"/>
<accession>K5WQ21</accession>
<dbReference type="InParanoid" id="K5WQ21"/>
<protein>
    <recommendedName>
        <fullName evidence="3">F-box domain-containing protein</fullName>
    </recommendedName>
</protein>
<dbReference type="RefSeq" id="XP_007331745.1">
    <property type="nucleotide sequence ID" value="XM_007331683.1"/>
</dbReference>
<dbReference type="Gene3D" id="3.80.10.10">
    <property type="entry name" value="Ribonuclease Inhibitor"/>
    <property type="match status" value="1"/>
</dbReference>
<dbReference type="EMBL" id="JH971395">
    <property type="protein sequence ID" value="EKM77456.1"/>
    <property type="molecule type" value="Genomic_DNA"/>
</dbReference>
<dbReference type="SUPFAM" id="SSF52047">
    <property type="entry name" value="RNI-like"/>
    <property type="match status" value="1"/>
</dbReference>
<name>K5WQ21_AGABU</name>
<gene>
    <name evidence="1" type="ORF">AGABI1DRAFT_130158</name>
</gene>
<evidence type="ECO:0000313" key="2">
    <source>
        <dbReference type="Proteomes" id="UP000008493"/>
    </source>
</evidence>
<dbReference type="AlphaFoldDB" id="K5WQ21"/>
<dbReference type="Proteomes" id="UP000008493">
    <property type="component" value="Unassembled WGS sequence"/>
</dbReference>
<proteinExistence type="predicted"/>
<dbReference type="OMA" id="GIYMEIL"/>
<dbReference type="OrthoDB" id="3541472at2759"/>
<keyword evidence="2" id="KW-1185">Reference proteome</keyword>